<feature type="compositionally biased region" description="Acidic residues" evidence="1">
    <location>
        <begin position="123"/>
        <end position="138"/>
    </location>
</feature>
<feature type="compositionally biased region" description="Basic and acidic residues" evidence="1">
    <location>
        <begin position="139"/>
        <end position="152"/>
    </location>
</feature>
<sequence length="230" mass="27078">MVKVVVIDKNSNKKSTVLNYEQAEFYKKCNYRNNNNFDVRHTWEFKDNGETYYISVFAKDKGRANSENKYDLPPPIDSILYYGTLLLVKTFNKNNFENDNLDNLSLEEWEKCYEKLFGGFESLGEDDSEELDELDDISDSEKTKEGYHKDGFVVDDDDEDDEDYIPDDEEEDESDIEDTEETDEEVMGKDSDIDNYEDEEEDDEDEYEDEEEEILDSELSEESYISSEED</sequence>
<feature type="compositionally biased region" description="Acidic residues" evidence="1">
    <location>
        <begin position="153"/>
        <end position="185"/>
    </location>
</feature>
<evidence type="ECO:0000313" key="2">
    <source>
        <dbReference type="EMBL" id="QHU14947.1"/>
    </source>
</evidence>
<name>A0A6C0KDX9_9ZZZZ</name>
<protein>
    <submittedName>
        <fullName evidence="2">Uncharacterized protein</fullName>
    </submittedName>
</protein>
<accession>A0A6C0KDX9</accession>
<feature type="compositionally biased region" description="Acidic residues" evidence="1">
    <location>
        <begin position="193"/>
        <end position="230"/>
    </location>
</feature>
<dbReference type="AlphaFoldDB" id="A0A6C0KDX9"/>
<organism evidence="2">
    <name type="scientific">viral metagenome</name>
    <dbReference type="NCBI Taxonomy" id="1070528"/>
    <lineage>
        <taxon>unclassified sequences</taxon>
        <taxon>metagenomes</taxon>
        <taxon>organismal metagenomes</taxon>
    </lineage>
</organism>
<reference evidence="2" key="1">
    <citation type="journal article" date="2020" name="Nature">
        <title>Giant virus diversity and host interactions through global metagenomics.</title>
        <authorList>
            <person name="Schulz F."/>
            <person name="Roux S."/>
            <person name="Paez-Espino D."/>
            <person name="Jungbluth S."/>
            <person name="Walsh D.A."/>
            <person name="Denef V.J."/>
            <person name="McMahon K.D."/>
            <person name="Konstantinidis K.T."/>
            <person name="Eloe-Fadrosh E.A."/>
            <person name="Kyrpides N.C."/>
            <person name="Woyke T."/>
        </authorList>
    </citation>
    <scope>NUCLEOTIDE SEQUENCE</scope>
    <source>
        <strain evidence="2">GVMAG-S-1102244-55</strain>
    </source>
</reference>
<feature type="region of interest" description="Disordered" evidence="1">
    <location>
        <begin position="122"/>
        <end position="230"/>
    </location>
</feature>
<proteinExistence type="predicted"/>
<evidence type="ECO:0000256" key="1">
    <source>
        <dbReference type="SAM" id="MobiDB-lite"/>
    </source>
</evidence>
<dbReference type="EMBL" id="MN740847">
    <property type="protein sequence ID" value="QHU14947.1"/>
    <property type="molecule type" value="Genomic_DNA"/>
</dbReference>